<sequence>MSREPFSRILVGCPTAMVKNDSIRAYMKGLESLTYPQFDVVLEDNSLTTDYAEKLRWLGEKFREKRPECGFRVIHSGHISPRVRERIVHGRNAIREIVLREKYDYFFSLEQDIVCPPDTIQKLLTHQKQVVGGVYYNKVFLGGKEQRTPVLMTYPNDEAKKEHRAEWVGFTALFPSRIMEVASIGLGCLLISRNTLEKIPFRYKEEDAAFDDMYFAMDMHRENIPCYADTSILCEHYFNEAFKHTSSEKF</sequence>
<name>A0A8T4C627_9ARCH</name>
<reference evidence="1" key="1">
    <citation type="submission" date="2019-03" db="EMBL/GenBank/DDBJ databases">
        <title>Lake Tanganyika Metagenome-Assembled Genomes (MAGs).</title>
        <authorList>
            <person name="Tran P."/>
        </authorList>
    </citation>
    <scope>NUCLEOTIDE SEQUENCE</scope>
    <source>
        <strain evidence="1">M_DeepCast_50m_m2_156</strain>
    </source>
</reference>
<proteinExistence type="predicted"/>
<evidence type="ECO:0000313" key="2">
    <source>
        <dbReference type="Proteomes" id="UP000774699"/>
    </source>
</evidence>
<gene>
    <name evidence="1" type="ORF">FJY86_01230</name>
</gene>
<dbReference type="SUPFAM" id="SSF53448">
    <property type="entry name" value="Nucleotide-diphospho-sugar transferases"/>
    <property type="match status" value="1"/>
</dbReference>
<protein>
    <submittedName>
        <fullName evidence="1">Uncharacterized protein</fullName>
    </submittedName>
</protein>
<dbReference type="AlphaFoldDB" id="A0A8T4C627"/>
<comment type="caution">
    <text evidence="1">The sequence shown here is derived from an EMBL/GenBank/DDBJ whole genome shotgun (WGS) entry which is preliminary data.</text>
</comment>
<dbReference type="InterPro" id="IPR029044">
    <property type="entry name" value="Nucleotide-diphossugar_trans"/>
</dbReference>
<accession>A0A8T4C627</accession>
<organism evidence="1 2">
    <name type="scientific">Candidatus Iainarchaeum sp</name>
    <dbReference type="NCBI Taxonomy" id="3101447"/>
    <lineage>
        <taxon>Archaea</taxon>
        <taxon>Candidatus Iainarchaeota</taxon>
        <taxon>Candidatus Iainarchaeia</taxon>
        <taxon>Candidatus Iainarchaeales</taxon>
        <taxon>Candidatus Iainarchaeaceae</taxon>
        <taxon>Candidatus Iainarchaeum</taxon>
    </lineage>
</organism>
<dbReference type="EMBL" id="VGJJ01000005">
    <property type="protein sequence ID" value="MBM3281949.1"/>
    <property type="molecule type" value="Genomic_DNA"/>
</dbReference>
<dbReference type="Proteomes" id="UP000774699">
    <property type="component" value="Unassembled WGS sequence"/>
</dbReference>
<evidence type="ECO:0000313" key="1">
    <source>
        <dbReference type="EMBL" id="MBM3281949.1"/>
    </source>
</evidence>
<dbReference type="Gene3D" id="3.90.550.10">
    <property type="entry name" value="Spore Coat Polysaccharide Biosynthesis Protein SpsA, Chain A"/>
    <property type="match status" value="1"/>
</dbReference>